<evidence type="ECO:0000259" key="4">
    <source>
        <dbReference type="PROSITE" id="PS50158"/>
    </source>
</evidence>
<dbReference type="GO" id="GO:0008270">
    <property type="term" value="F:zinc ion binding"/>
    <property type="evidence" value="ECO:0007669"/>
    <property type="project" value="UniProtKB-KW"/>
</dbReference>
<organism evidence="6 7">
    <name type="scientific">Lithocarpus litseifolius</name>
    <dbReference type="NCBI Taxonomy" id="425828"/>
    <lineage>
        <taxon>Eukaryota</taxon>
        <taxon>Viridiplantae</taxon>
        <taxon>Streptophyta</taxon>
        <taxon>Embryophyta</taxon>
        <taxon>Tracheophyta</taxon>
        <taxon>Spermatophyta</taxon>
        <taxon>Magnoliopsida</taxon>
        <taxon>eudicotyledons</taxon>
        <taxon>Gunneridae</taxon>
        <taxon>Pentapetalae</taxon>
        <taxon>rosids</taxon>
        <taxon>fabids</taxon>
        <taxon>Fagales</taxon>
        <taxon>Fagaceae</taxon>
        <taxon>Lithocarpus</taxon>
    </lineage>
</organism>
<feature type="domain" description="CCHC-type" evidence="4">
    <location>
        <begin position="362"/>
        <end position="375"/>
    </location>
</feature>
<keyword evidence="3" id="KW-0732">Signal</keyword>
<proteinExistence type="predicted"/>
<dbReference type="GO" id="GO:0003676">
    <property type="term" value="F:nucleic acid binding"/>
    <property type="evidence" value="ECO:0007669"/>
    <property type="project" value="InterPro"/>
</dbReference>
<feature type="domain" description="Phytocyanin" evidence="5">
    <location>
        <begin position="37"/>
        <end position="150"/>
    </location>
</feature>
<dbReference type="InterPro" id="IPR025836">
    <property type="entry name" value="Zn_knuckle_CX2CX4HX4C"/>
</dbReference>
<keyword evidence="1" id="KW-0479">Metal-binding</keyword>
<dbReference type="Pfam" id="PF02298">
    <property type="entry name" value="Cu_bind_like"/>
    <property type="match status" value="1"/>
</dbReference>
<evidence type="ECO:0000256" key="1">
    <source>
        <dbReference type="PROSITE-ProRule" id="PRU00047"/>
    </source>
</evidence>
<dbReference type="InterPro" id="IPR025558">
    <property type="entry name" value="DUF4283"/>
</dbReference>
<evidence type="ECO:0000256" key="2">
    <source>
        <dbReference type="SAM" id="MobiDB-lite"/>
    </source>
</evidence>
<keyword evidence="1" id="KW-0862">Zinc</keyword>
<sequence>MGFTIAQGLMLLLLIASTMAVSTAWPCGNSNNTKTSNRIIVGGSNDWKYGFDYTKWAIEHGPFYLNDTLVFKYDPPTPNTFPHNVYLLPNLKSFINCNFTNAQKVANETQGAGEGFEFVLERASHPHYFACGVGAHCLNGTMRSFSVIYVFSFPVLTDFITRIQSLNLTEDEDEVIMVGRSQRGKILDECSVSLLGRFLTNRPYNQRAAKSLLRSVWKLGADLKIIDVGEGLFHFKFTLESQLTWVMNNGPWSFDGNILVLRRWEMGMTASSVTFPVLSIWIQIWGLPFDLLSEEVGREIGSGMGRVVEVDTKAFTAEQARFIQVRVEIPLDKPIRRGGSVLNPEGGKTRIGFKYERLVGLCFQCGRFGHERRSCTASSNGHEAETPYGEWLRAGTKTRERHGAAEGGFRPGQTRSAPWSEMAPEKGQANRFPSQPAVRAMPRQTEALNENNANSSNGNILADSKDVRSQKSLTPELLQTTISGLDSSMEKTTDHTFKATKPGFMRNVGPKSCTENQLSNLTETLVSIPVQYLSQEHIPHVPNKQVGQSREVAHDSIKNTQNNTTEKAVKWTRVDRMPNIHSTETPRVAINVGTKRGRMECMEDTEGNVQQTCKKSKGVETPSTVLTQTESSITAEAADQPR</sequence>
<dbReference type="InterPro" id="IPR001878">
    <property type="entry name" value="Znf_CCHC"/>
</dbReference>
<dbReference type="GO" id="GO:0009055">
    <property type="term" value="F:electron transfer activity"/>
    <property type="evidence" value="ECO:0007669"/>
    <property type="project" value="InterPro"/>
</dbReference>
<protein>
    <recommendedName>
        <fullName evidence="8">CCHC-type domain-containing protein</fullName>
    </recommendedName>
</protein>
<dbReference type="Gene3D" id="2.60.40.420">
    <property type="entry name" value="Cupredoxins - blue copper proteins"/>
    <property type="match status" value="1"/>
</dbReference>
<dbReference type="Pfam" id="PF14111">
    <property type="entry name" value="DUF4283"/>
    <property type="match status" value="1"/>
</dbReference>
<feature type="signal peptide" evidence="3">
    <location>
        <begin position="1"/>
        <end position="20"/>
    </location>
</feature>
<reference evidence="6 7" key="1">
    <citation type="submission" date="2024-01" db="EMBL/GenBank/DDBJ databases">
        <title>A telomere-to-telomere, gap-free genome of sweet tea (Lithocarpus litseifolius).</title>
        <authorList>
            <person name="Zhou J."/>
        </authorList>
    </citation>
    <scope>NUCLEOTIDE SEQUENCE [LARGE SCALE GENOMIC DNA]</scope>
    <source>
        <strain evidence="6">Zhou-2022a</strain>
        <tissue evidence="6">Leaf</tissue>
    </source>
</reference>
<evidence type="ECO:0000256" key="3">
    <source>
        <dbReference type="SAM" id="SignalP"/>
    </source>
</evidence>
<evidence type="ECO:0008006" key="8">
    <source>
        <dbReference type="Google" id="ProtNLM"/>
    </source>
</evidence>
<dbReference type="EMBL" id="JAZDWU010000010">
    <property type="protein sequence ID" value="KAK9988284.1"/>
    <property type="molecule type" value="Genomic_DNA"/>
</dbReference>
<keyword evidence="7" id="KW-1185">Reference proteome</keyword>
<dbReference type="PROSITE" id="PS51485">
    <property type="entry name" value="PHYTOCYANIN"/>
    <property type="match status" value="1"/>
</dbReference>
<dbReference type="Pfam" id="PF14392">
    <property type="entry name" value="zf-CCHC_4"/>
    <property type="match status" value="1"/>
</dbReference>
<dbReference type="InterPro" id="IPR003245">
    <property type="entry name" value="Phytocyanin_dom"/>
</dbReference>
<dbReference type="PROSITE" id="PS50158">
    <property type="entry name" value="ZF_CCHC"/>
    <property type="match status" value="1"/>
</dbReference>
<dbReference type="InterPro" id="IPR008972">
    <property type="entry name" value="Cupredoxin"/>
</dbReference>
<comment type="caution">
    <text evidence="6">The sequence shown here is derived from an EMBL/GenBank/DDBJ whole genome shotgun (WGS) entry which is preliminary data.</text>
</comment>
<keyword evidence="1" id="KW-0863">Zinc-finger</keyword>
<evidence type="ECO:0000259" key="5">
    <source>
        <dbReference type="PROSITE" id="PS51485"/>
    </source>
</evidence>
<accession>A0AAW2BQJ6</accession>
<gene>
    <name evidence="6" type="ORF">SO802_028523</name>
</gene>
<name>A0AAW2BQJ6_9ROSI</name>
<dbReference type="AlphaFoldDB" id="A0AAW2BQJ6"/>
<dbReference type="SUPFAM" id="SSF49503">
    <property type="entry name" value="Cupredoxins"/>
    <property type="match status" value="1"/>
</dbReference>
<dbReference type="PANTHER" id="PTHR34052">
    <property type="entry name" value="GLYCINE-RICH PROTEIN-LIKE"/>
    <property type="match status" value="1"/>
</dbReference>
<feature type="region of interest" description="Disordered" evidence="2">
    <location>
        <begin position="612"/>
        <end position="642"/>
    </location>
</feature>
<evidence type="ECO:0000313" key="6">
    <source>
        <dbReference type="EMBL" id="KAK9988284.1"/>
    </source>
</evidence>
<feature type="region of interest" description="Disordered" evidence="2">
    <location>
        <begin position="398"/>
        <end position="420"/>
    </location>
</feature>
<feature type="chain" id="PRO_5043968557" description="CCHC-type domain-containing protein" evidence="3">
    <location>
        <begin position="21"/>
        <end position="642"/>
    </location>
</feature>
<evidence type="ECO:0000313" key="7">
    <source>
        <dbReference type="Proteomes" id="UP001459277"/>
    </source>
</evidence>
<dbReference type="Proteomes" id="UP001459277">
    <property type="component" value="Unassembled WGS sequence"/>
</dbReference>
<feature type="compositionally biased region" description="Polar residues" evidence="2">
    <location>
        <begin position="621"/>
        <end position="634"/>
    </location>
</feature>
<dbReference type="PANTHER" id="PTHR34052:SF1">
    <property type="entry name" value="OS06G0216700 PROTEIN"/>
    <property type="match status" value="1"/>
</dbReference>